<evidence type="ECO:0000313" key="2">
    <source>
        <dbReference type="EMBL" id="ODS04938.1"/>
    </source>
</evidence>
<reference evidence="2 4" key="2">
    <citation type="submission" date="2016-08" db="EMBL/GenBank/DDBJ databases">
        <title>Genome sequencing of Vibrio scophthalmi strain FP3289, an isolated from Paralichthys olivaceus.</title>
        <authorList>
            <person name="Han H.-J."/>
        </authorList>
    </citation>
    <scope>NUCLEOTIDE SEQUENCE [LARGE SCALE GENOMIC DNA]</scope>
    <source>
        <strain evidence="2 4">FP3289</strain>
    </source>
</reference>
<protein>
    <submittedName>
        <fullName evidence="2">Uncharacterized protein</fullName>
    </submittedName>
</protein>
<organism evidence="2 4">
    <name type="scientific">Vibrio scophthalmi</name>
    <dbReference type="NCBI Taxonomy" id="45658"/>
    <lineage>
        <taxon>Bacteria</taxon>
        <taxon>Pseudomonadati</taxon>
        <taxon>Pseudomonadota</taxon>
        <taxon>Gammaproteobacteria</taxon>
        <taxon>Vibrionales</taxon>
        <taxon>Vibrionaceae</taxon>
        <taxon>Vibrio</taxon>
    </lineage>
</organism>
<name>A0A1B1NV06_9VIBR</name>
<dbReference type="OrthoDB" id="5895493at2"/>
<sequence>MRIANAIYQPHIQQDLKNATAYINDSLDTNGSKLSASLSPQNQIQIRNTEGIVVKTLQGEKVAMKMNNIDEYV</sequence>
<dbReference type="STRING" id="45658.VSVS12_03663"/>
<reference evidence="1 3" key="1">
    <citation type="submission" date="2016-07" db="EMBL/GenBank/DDBJ databases">
        <title>Genome sequencing of Vibrio scophthalmi strain VS-05, an isolated from Paralichthys olivaceus.</title>
        <authorList>
            <person name="Han H.-J."/>
        </authorList>
    </citation>
    <scope>NUCLEOTIDE SEQUENCE [LARGE SCALE GENOMIC DNA]</scope>
    <source>
        <strain evidence="1 3">VS-05</strain>
    </source>
</reference>
<proteinExistence type="predicted"/>
<evidence type="ECO:0000313" key="4">
    <source>
        <dbReference type="Proteomes" id="UP000095131"/>
    </source>
</evidence>
<dbReference type="PATRIC" id="fig|45658.6.peg.3601"/>
<keyword evidence="3" id="KW-1185">Reference proteome</keyword>
<dbReference type="GeneID" id="96874999"/>
<dbReference type="AlphaFoldDB" id="A0A1B1NV06"/>
<dbReference type="Proteomes" id="UP000092528">
    <property type="component" value="Chromosome 2"/>
</dbReference>
<evidence type="ECO:0000313" key="1">
    <source>
        <dbReference type="EMBL" id="ANU38599.1"/>
    </source>
</evidence>
<dbReference type="EMBL" id="CP016415">
    <property type="protein sequence ID" value="ANU38599.1"/>
    <property type="molecule type" value="Genomic_DNA"/>
</dbReference>
<dbReference type="RefSeq" id="WP_005597830.1">
    <property type="nucleotide sequence ID" value="NZ_CP016308.1"/>
</dbReference>
<gene>
    <name evidence="2" type="ORF">VSF3289_04078</name>
    <name evidence="1" type="ORF">VSVS05_03562</name>
</gene>
<dbReference type="KEGG" id="vsc:VSVS12_03663"/>
<accession>A0A1B1NV06</accession>
<dbReference type="EMBL" id="MDCJ01000007">
    <property type="protein sequence ID" value="ODS04938.1"/>
    <property type="molecule type" value="Genomic_DNA"/>
</dbReference>
<dbReference type="Proteomes" id="UP000095131">
    <property type="component" value="Unassembled WGS sequence"/>
</dbReference>
<evidence type="ECO:0000313" key="3">
    <source>
        <dbReference type="Proteomes" id="UP000092528"/>
    </source>
</evidence>